<evidence type="ECO:0000313" key="1">
    <source>
        <dbReference type="EMBL" id="KAK3763838.1"/>
    </source>
</evidence>
<dbReference type="Proteomes" id="UP001283361">
    <property type="component" value="Unassembled WGS sequence"/>
</dbReference>
<protein>
    <submittedName>
        <fullName evidence="1">Uncharacterized protein</fullName>
    </submittedName>
</protein>
<sequence length="106" mass="11839">MWRRTQSGSDASLQSLAVRGTSPRMALLAISSIAPLFGMAMKRSTRGANDQNSSKVKQRLKFPKTKIHVCHFCAIRLTVTVGVELQLNRYVFSSGFCMPYTSRARK</sequence>
<dbReference type="EMBL" id="JAWDGP010004497">
    <property type="protein sequence ID" value="KAK3763838.1"/>
    <property type="molecule type" value="Genomic_DNA"/>
</dbReference>
<name>A0AAE0Z6N7_9GAST</name>
<comment type="caution">
    <text evidence="1">The sequence shown here is derived from an EMBL/GenBank/DDBJ whole genome shotgun (WGS) entry which is preliminary data.</text>
</comment>
<keyword evidence="2" id="KW-1185">Reference proteome</keyword>
<organism evidence="1 2">
    <name type="scientific">Elysia crispata</name>
    <name type="common">lettuce slug</name>
    <dbReference type="NCBI Taxonomy" id="231223"/>
    <lineage>
        <taxon>Eukaryota</taxon>
        <taxon>Metazoa</taxon>
        <taxon>Spiralia</taxon>
        <taxon>Lophotrochozoa</taxon>
        <taxon>Mollusca</taxon>
        <taxon>Gastropoda</taxon>
        <taxon>Heterobranchia</taxon>
        <taxon>Euthyneura</taxon>
        <taxon>Panpulmonata</taxon>
        <taxon>Sacoglossa</taxon>
        <taxon>Placobranchoidea</taxon>
        <taxon>Plakobranchidae</taxon>
        <taxon>Elysia</taxon>
    </lineage>
</organism>
<accession>A0AAE0Z6N7</accession>
<proteinExistence type="predicted"/>
<dbReference type="AlphaFoldDB" id="A0AAE0Z6N7"/>
<reference evidence="1" key="1">
    <citation type="journal article" date="2023" name="G3 (Bethesda)">
        <title>A reference genome for the long-term kleptoplast-retaining sea slug Elysia crispata morphotype clarki.</title>
        <authorList>
            <person name="Eastman K.E."/>
            <person name="Pendleton A.L."/>
            <person name="Shaikh M.A."/>
            <person name="Suttiyut T."/>
            <person name="Ogas R."/>
            <person name="Tomko P."/>
            <person name="Gavelis G."/>
            <person name="Widhalm J.R."/>
            <person name="Wisecaver J.H."/>
        </authorList>
    </citation>
    <scope>NUCLEOTIDE SEQUENCE</scope>
    <source>
        <strain evidence="1">ECLA1</strain>
    </source>
</reference>
<gene>
    <name evidence="1" type="ORF">RRG08_050202</name>
</gene>
<evidence type="ECO:0000313" key="2">
    <source>
        <dbReference type="Proteomes" id="UP001283361"/>
    </source>
</evidence>